<evidence type="ECO:0000256" key="1">
    <source>
        <dbReference type="SAM" id="SignalP"/>
    </source>
</evidence>
<reference evidence="2" key="1">
    <citation type="submission" date="2021-09" db="EMBL/GenBank/DDBJ databases">
        <title>Genome of Aequorivita sp. strain F64183.</title>
        <authorList>
            <person name="Wang Y."/>
        </authorList>
    </citation>
    <scope>NUCLEOTIDE SEQUENCE</scope>
    <source>
        <strain evidence="2">F64183</strain>
    </source>
</reference>
<accession>A0A9X1R1D5</accession>
<dbReference type="AlphaFoldDB" id="A0A9X1R1D5"/>
<sequence>MSFFKNQITQFLTATIFSIALMLPAAIQFAHSFEGHKHEVCTDVSSHIHEKQLDCSIFDFHFSIFNFNPQELPEVVTIHSFQNTETLYILPKIEGEYAAYYLRGPPLHS</sequence>
<dbReference type="RefSeq" id="WP_139854843.1">
    <property type="nucleotide sequence ID" value="NZ_JAIRBB010000002.1"/>
</dbReference>
<comment type="caution">
    <text evidence="2">The sequence shown here is derived from an EMBL/GenBank/DDBJ whole genome shotgun (WGS) entry which is preliminary data.</text>
</comment>
<organism evidence="2 3">
    <name type="scientific">Aequorivita xiaoshiensis</name>
    <dbReference type="NCBI Taxonomy" id="2874476"/>
    <lineage>
        <taxon>Bacteria</taxon>
        <taxon>Pseudomonadati</taxon>
        <taxon>Bacteroidota</taxon>
        <taxon>Flavobacteriia</taxon>
        <taxon>Flavobacteriales</taxon>
        <taxon>Flavobacteriaceae</taxon>
        <taxon>Aequorivita</taxon>
    </lineage>
</organism>
<dbReference type="EMBL" id="JAIRBB010000002">
    <property type="protein sequence ID" value="MCG2430526.1"/>
    <property type="molecule type" value="Genomic_DNA"/>
</dbReference>
<gene>
    <name evidence="2" type="ORF">K8344_05295</name>
</gene>
<feature type="chain" id="PRO_5040727419" evidence="1">
    <location>
        <begin position="31"/>
        <end position="109"/>
    </location>
</feature>
<dbReference type="Proteomes" id="UP001139462">
    <property type="component" value="Unassembled WGS sequence"/>
</dbReference>
<evidence type="ECO:0000313" key="3">
    <source>
        <dbReference type="Proteomes" id="UP001139462"/>
    </source>
</evidence>
<proteinExistence type="predicted"/>
<keyword evidence="1" id="KW-0732">Signal</keyword>
<name>A0A9X1R1D5_9FLAO</name>
<feature type="signal peptide" evidence="1">
    <location>
        <begin position="1"/>
        <end position="30"/>
    </location>
</feature>
<keyword evidence="3" id="KW-1185">Reference proteome</keyword>
<protein>
    <submittedName>
        <fullName evidence="2">Uncharacterized protein</fullName>
    </submittedName>
</protein>
<evidence type="ECO:0000313" key="2">
    <source>
        <dbReference type="EMBL" id="MCG2430526.1"/>
    </source>
</evidence>